<dbReference type="InterPro" id="IPR022488">
    <property type="entry name" value="PPK2-related"/>
</dbReference>
<accession>A0ABU2NS13</accession>
<evidence type="ECO:0000256" key="4">
    <source>
        <dbReference type="RuleBase" id="RU369062"/>
    </source>
</evidence>
<feature type="domain" description="Polyphosphate kinase-2-related" evidence="6">
    <location>
        <begin position="54"/>
        <end position="278"/>
    </location>
</feature>
<dbReference type="Proteomes" id="UP001183414">
    <property type="component" value="Unassembled WGS sequence"/>
</dbReference>
<dbReference type="GO" id="GO:0008976">
    <property type="term" value="F:polyphosphate kinase activity"/>
    <property type="evidence" value="ECO:0007669"/>
    <property type="project" value="UniProtKB-EC"/>
</dbReference>
<proteinExistence type="inferred from homology"/>
<dbReference type="InterPro" id="IPR022486">
    <property type="entry name" value="PPK2_PA0141"/>
</dbReference>
<comment type="subunit">
    <text evidence="4">Homotetramer.</text>
</comment>
<dbReference type="EMBL" id="JAVREQ010000010">
    <property type="protein sequence ID" value="MDT0379766.1"/>
    <property type="molecule type" value="Genomic_DNA"/>
</dbReference>
<sequence length="334" mass="38254">MTGSPVEDDLRAAEKKLLQGLTIDDRRPEQPVVLDAEGRPLSTWRENHPYDEKLRRKPYERTKRLLQIELLKVQRWARETGQRIVVVCEGRDAAGKGGTIQRFTERLNPRGARVVALEKPTERERGQWYFQRYAAHLPSAGEIVFFDRSWYNRAGVERVMGFCTPEEHRLFLEQAPLFEQMLTDEGILLVKFWFSLSQGEQRTRFAIRQVDPVRRWKLSPTDLASLDLWDAYTTAKVDMFRATDTPHAPWTVVKSNDKKRARLEAMRHLLSRCDYPTKDPDVVGDCDPLIVGPADTLLEAGEEPTDLSPTPLADHDAGPGRHPGQPTCDTAETR</sequence>
<keyword evidence="8" id="KW-1185">Reference proteome</keyword>
<dbReference type="SUPFAM" id="SSF52540">
    <property type="entry name" value="P-loop containing nucleoside triphosphate hydrolases"/>
    <property type="match status" value="1"/>
</dbReference>
<gene>
    <name evidence="7" type="primary">ppk2</name>
    <name evidence="7" type="ORF">RM572_13455</name>
</gene>
<evidence type="ECO:0000256" key="3">
    <source>
        <dbReference type="ARBA" id="ARBA00022777"/>
    </source>
</evidence>
<dbReference type="PANTHER" id="PTHR34383">
    <property type="entry name" value="POLYPHOSPHATE:AMP PHOSPHOTRANSFERASE-RELATED"/>
    <property type="match status" value="1"/>
</dbReference>
<comment type="similarity">
    <text evidence="1 4">Belongs to the polyphosphate kinase 2 (PPK2) family. Class I subfamily.</text>
</comment>
<comment type="function">
    <text evidence="4">Uses inorganic polyphosphate (polyP) as a donor to convert GDP to GTP or ADP to ATP.</text>
</comment>
<dbReference type="PANTHER" id="PTHR34383:SF1">
    <property type="entry name" value="ADP-POLYPHOSPHATE PHOSPHOTRANSFERASE"/>
    <property type="match status" value="1"/>
</dbReference>
<dbReference type="InterPro" id="IPR027417">
    <property type="entry name" value="P-loop_NTPase"/>
</dbReference>
<dbReference type="EC" id="2.7.4.-" evidence="4"/>
<evidence type="ECO:0000259" key="6">
    <source>
        <dbReference type="Pfam" id="PF03976"/>
    </source>
</evidence>
<protein>
    <recommendedName>
        <fullName evidence="4">ADP/GDP-polyphosphate phosphotransferase</fullName>
        <ecNumber evidence="4">2.7.4.-</ecNumber>
    </recommendedName>
    <alternativeName>
        <fullName evidence="4">Polyphosphate kinase PPK2</fullName>
    </alternativeName>
</protein>
<dbReference type="Gene3D" id="3.40.50.300">
    <property type="entry name" value="P-loop containing nucleotide triphosphate hydrolases"/>
    <property type="match status" value="1"/>
</dbReference>
<name>A0ABU2NS13_9ACTN</name>
<evidence type="ECO:0000256" key="1">
    <source>
        <dbReference type="ARBA" id="ARBA00009924"/>
    </source>
</evidence>
<dbReference type="Pfam" id="PF03976">
    <property type="entry name" value="PPK2"/>
    <property type="match status" value="1"/>
</dbReference>
<reference evidence="8" key="1">
    <citation type="submission" date="2023-07" db="EMBL/GenBank/DDBJ databases">
        <title>30 novel species of actinomycetes from the DSMZ collection.</title>
        <authorList>
            <person name="Nouioui I."/>
        </authorList>
    </citation>
    <scope>NUCLEOTIDE SEQUENCE [LARGE SCALE GENOMIC DNA]</scope>
    <source>
        <strain evidence="8">DSM 42041</strain>
    </source>
</reference>
<feature type="region of interest" description="Disordered" evidence="5">
    <location>
        <begin position="297"/>
        <end position="334"/>
    </location>
</feature>
<evidence type="ECO:0000313" key="8">
    <source>
        <dbReference type="Proteomes" id="UP001183414"/>
    </source>
</evidence>
<organism evidence="7 8">
    <name type="scientific">Streptomyces hazeniae</name>
    <dbReference type="NCBI Taxonomy" id="3075538"/>
    <lineage>
        <taxon>Bacteria</taxon>
        <taxon>Bacillati</taxon>
        <taxon>Actinomycetota</taxon>
        <taxon>Actinomycetes</taxon>
        <taxon>Kitasatosporales</taxon>
        <taxon>Streptomycetaceae</taxon>
        <taxon>Streptomyces</taxon>
    </lineage>
</organism>
<keyword evidence="2 4" id="KW-0808">Transferase</keyword>
<evidence type="ECO:0000256" key="2">
    <source>
        <dbReference type="ARBA" id="ARBA00022679"/>
    </source>
</evidence>
<keyword evidence="3 4" id="KW-0418">Kinase</keyword>
<dbReference type="NCBIfam" id="TIGR03707">
    <property type="entry name" value="PPK2_P_aer"/>
    <property type="match status" value="1"/>
</dbReference>
<comment type="caution">
    <text evidence="7">The sequence shown here is derived from an EMBL/GenBank/DDBJ whole genome shotgun (WGS) entry which is preliminary data.</text>
</comment>
<dbReference type="RefSeq" id="WP_311673555.1">
    <property type="nucleotide sequence ID" value="NZ_JAVREQ010000010.1"/>
</dbReference>
<evidence type="ECO:0000313" key="7">
    <source>
        <dbReference type="EMBL" id="MDT0379766.1"/>
    </source>
</evidence>
<evidence type="ECO:0000256" key="5">
    <source>
        <dbReference type="SAM" id="MobiDB-lite"/>
    </source>
</evidence>